<dbReference type="PANTHER" id="PTHR30024">
    <property type="entry name" value="ALIPHATIC SULFONATES-BINDING PROTEIN-RELATED"/>
    <property type="match status" value="1"/>
</dbReference>
<keyword evidence="7 9" id="KW-0732">Signal</keyword>
<keyword evidence="4" id="KW-0813">Transport</keyword>
<keyword evidence="8" id="KW-0472">Membrane</keyword>
<dbReference type="NCBIfam" id="TIGR01728">
    <property type="entry name" value="SsuA_fam"/>
    <property type="match status" value="1"/>
</dbReference>
<evidence type="ECO:0000256" key="4">
    <source>
        <dbReference type="ARBA" id="ARBA00022448"/>
    </source>
</evidence>
<dbReference type="EMBL" id="MBQD01000002">
    <property type="protein sequence ID" value="OCL37135.1"/>
    <property type="molecule type" value="Genomic_DNA"/>
</dbReference>
<dbReference type="PANTHER" id="PTHR30024:SF47">
    <property type="entry name" value="TAURINE-BINDING PERIPLASMIC PROTEIN"/>
    <property type="match status" value="1"/>
</dbReference>
<organism evidence="10 11">
    <name type="scientific">Tessaracoccus lapidicaptus</name>
    <dbReference type="NCBI Taxonomy" id="1427523"/>
    <lineage>
        <taxon>Bacteria</taxon>
        <taxon>Bacillati</taxon>
        <taxon>Actinomycetota</taxon>
        <taxon>Actinomycetes</taxon>
        <taxon>Propionibacteriales</taxon>
        <taxon>Propionibacteriaceae</taxon>
        <taxon>Tessaracoccus</taxon>
    </lineage>
</organism>
<comment type="caution">
    <text evidence="10">The sequence shown here is derived from an EMBL/GenBank/DDBJ whole genome shotgun (WGS) entry which is preliminary data.</text>
</comment>
<feature type="chain" id="PRO_5008643291" description="Sulfonate ABC transporter substrate-binding protein" evidence="9">
    <location>
        <begin position="35"/>
        <end position="350"/>
    </location>
</feature>
<protein>
    <recommendedName>
        <fullName evidence="12">Sulfonate ABC transporter substrate-binding protein</fullName>
    </recommendedName>
</protein>
<dbReference type="RefSeq" id="WP_068749577.1">
    <property type="nucleotide sequence ID" value="NZ_MBQD01000002.1"/>
</dbReference>
<reference evidence="11" key="1">
    <citation type="submission" date="2016-07" db="EMBL/GenBank/DDBJ databases">
        <authorList>
            <person name="Florea S."/>
            <person name="Webb J.S."/>
            <person name="Jaromczyk J."/>
            <person name="Schardl C.L."/>
        </authorList>
    </citation>
    <scope>NUCLEOTIDE SEQUENCE [LARGE SCALE GENOMIC DNA]</scope>
    <source>
        <strain evidence="11">IPBSL-7</strain>
    </source>
</reference>
<evidence type="ECO:0000256" key="2">
    <source>
        <dbReference type="ARBA" id="ARBA00004533"/>
    </source>
</evidence>
<evidence type="ECO:0000256" key="6">
    <source>
        <dbReference type="ARBA" id="ARBA00022519"/>
    </source>
</evidence>
<keyword evidence="5" id="KW-1003">Cell membrane</keyword>
<dbReference type="GO" id="GO:0042626">
    <property type="term" value="F:ATPase-coupled transmembrane transporter activity"/>
    <property type="evidence" value="ECO:0007669"/>
    <property type="project" value="InterPro"/>
</dbReference>
<keyword evidence="11" id="KW-1185">Reference proteome</keyword>
<sequence>MHDRRSPRPASATTLAVAMLACGLLAGCTTAAGADDGVSIGYFPTVTHAPALVADGEGLFDDRLAEVGANATTQSFRAGPEALQAVLAGSVDIAYLGPNPAVTAYLQSSGDAVRVIAGSTSGGASLVVRPGIEDPADLRGARLATPQLGNTQDIALRHWLTAQGLTATEDGGGDVHVLPQPNSAAVQAFRTGQIDGAWLPEPFASRLVEAGGRVLVDERDLWPGGRFVTTTVVAHPDVLAEHPERVQAVLEAHLDALALIDDDPAAARDTVAAQITALTGQDLDPATLASAWETMDFGPDPLAGALRDAAAHADAVGLLPDKPHDDFARLWDLALLNDALAARGLPAVAA</sequence>
<gene>
    <name evidence="10" type="ORF">BCR15_11785</name>
</gene>
<name>A0A1C0ASK1_9ACTN</name>
<dbReference type="SUPFAM" id="SSF53850">
    <property type="entry name" value="Periplasmic binding protein-like II"/>
    <property type="match status" value="1"/>
</dbReference>
<accession>A0A1C0ASK1</accession>
<dbReference type="PROSITE" id="PS51257">
    <property type="entry name" value="PROKAR_LIPOPROTEIN"/>
    <property type="match status" value="1"/>
</dbReference>
<evidence type="ECO:0000256" key="7">
    <source>
        <dbReference type="ARBA" id="ARBA00022729"/>
    </source>
</evidence>
<evidence type="ECO:0000256" key="9">
    <source>
        <dbReference type="SAM" id="SignalP"/>
    </source>
</evidence>
<evidence type="ECO:0000256" key="3">
    <source>
        <dbReference type="ARBA" id="ARBA00010742"/>
    </source>
</evidence>
<feature type="signal peptide" evidence="9">
    <location>
        <begin position="1"/>
        <end position="34"/>
    </location>
</feature>
<evidence type="ECO:0000313" key="11">
    <source>
        <dbReference type="Proteomes" id="UP000093501"/>
    </source>
</evidence>
<dbReference type="AlphaFoldDB" id="A0A1C0ASK1"/>
<dbReference type="GO" id="GO:0042597">
    <property type="term" value="C:periplasmic space"/>
    <property type="evidence" value="ECO:0007669"/>
    <property type="project" value="UniProtKB-SubCell"/>
</dbReference>
<comment type="subcellular location">
    <subcellularLocation>
        <location evidence="2">Cell inner membrane</location>
    </subcellularLocation>
    <subcellularLocation>
        <location evidence="1">Periplasm</location>
    </subcellularLocation>
</comment>
<evidence type="ECO:0000256" key="5">
    <source>
        <dbReference type="ARBA" id="ARBA00022475"/>
    </source>
</evidence>
<dbReference type="InterPro" id="IPR010067">
    <property type="entry name" value="ABC_SsuA_sub-bd"/>
</dbReference>
<evidence type="ECO:0000313" key="10">
    <source>
        <dbReference type="EMBL" id="OCL37135.1"/>
    </source>
</evidence>
<proteinExistence type="inferred from homology"/>
<dbReference type="GO" id="GO:0005886">
    <property type="term" value="C:plasma membrane"/>
    <property type="evidence" value="ECO:0007669"/>
    <property type="project" value="UniProtKB-SubCell"/>
</dbReference>
<keyword evidence="6" id="KW-0997">Cell inner membrane</keyword>
<dbReference type="CDD" id="cd13553">
    <property type="entry name" value="PBP2_NrtA_CpmA_like"/>
    <property type="match status" value="1"/>
</dbReference>
<evidence type="ECO:0000256" key="1">
    <source>
        <dbReference type="ARBA" id="ARBA00004418"/>
    </source>
</evidence>
<evidence type="ECO:0000256" key="8">
    <source>
        <dbReference type="ARBA" id="ARBA00023136"/>
    </source>
</evidence>
<evidence type="ECO:0008006" key="12">
    <source>
        <dbReference type="Google" id="ProtNLM"/>
    </source>
</evidence>
<dbReference type="InterPro" id="IPR044527">
    <property type="entry name" value="NrtA/CpmA_ABC-bd_dom"/>
</dbReference>
<dbReference type="Pfam" id="PF13379">
    <property type="entry name" value="NMT1_2"/>
    <property type="match status" value="1"/>
</dbReference>
<comment type="similarity">
    <text evidence="3">Belongs to the bacterial solute-binding protein SsuA/TauA family.</text>
</comment>
<dbReference type="Proteomes" id="UP000093501">
    <property type="component" value="Unassembled WGS sequence"/>
</dbReference>
<dbReference type="Gene3D" id="3.40.190.10">
    <property type="entry name" value="Periplasmic binding protein-like II"/>
    <property type="match status" value="2"/>
</dbReference>